<comment type="similarity">
    <text evidence="1 11">Belongs to the thymidylate kinase family.</text>
</comment>
<proteinExistence type="inferred from homology"/>
<keyword evidence="4 11" id="KW-0808">Transferase</keyword>
<keyword evidence="7 11" id="KW-0418">Kinase</keyword>
<accession>A0A1F5Z0N9</accession>
<dbReference type="InterPro" id="IPR018095">
    <property type="entry name" value="Thymidylate_kin_CS"/>
</dbReference>
<dbReference type="FunFam" id="3.40.50.300:FF:000225">
    <property type="entry name" value="Thymidylate kinase"/>
    <property type="match status" value="1"/>
</dbReference>
<comment type="caution">
    <text evidence="13">The sequence shown here is derived from an EMBL/GenBank/DDBJ whole genome shotgun (WGS) entry which is preliminary data.</text>
</comment>
<dbReference type="HAMAP" id="MF_00165">
    <property type="entry name" value="Thymidylate_kinase"/>
    <property type="match status" value="1"/>
</dbReference>
<dbReference type="Pfam" id="PF02223">
    <property type="entry name" value="Thymidylate_kin"/>
    <property type="match status" value="1"/>
</dbReference>
<dbReference type="InterPro" id="IPR039430">
    <property type="entry name" value="Thymidylate_kin-like_dom"/>
</dbReference>
<evidence type="ECO:0000313" key="13">
    <source>
        <dbReference type="EMBL" id="OGG06029.1"/>
    </source>
</evidence>
<sequence length="208" mass="23509">MKKGGIFITFEGLEGSGKSSQIGLLASQLKELNYNIKATREPGGTRIGELIRQITHNKDNVDLTSVTESYLMAASRAQHVREIIRPALEQGMVVLCDRFLDSSLAYQGYGRGLGEDEITVINKLAIDDVFPDLTIFLDVAPELGFQRRDGSGKIDRLDLQQSDFYHRVYEGYKKLADKNRGRFFIVDSSLPMKEVHLKIWQKVKDLLE</sequence>
<dbReference type="Proteomes" id="UP000177354">
    <property type="component" value="Unassembled WGS sequence"/>
</dbReference>
<evidence type="ECO:0000256" key="5">
    <source>
        <dbReference type="ARBA" id="ARBA00022727"/>
    </source>
</evidence>
<dbReference type="GO" id="GO:0006227">
    <property type="term" value="P:dUDP biosynthetic process"/>
    <property type="evidence" value="ECO:0007669"/>
    <property type="project" value="TreeGrafter"/>
</dbReference>
<feature type="binding site" evidence="11">
    <location>
        <begin position="12"/>
        <end position="19"/>
    </location>
    <ligand>
        <name>ATP</name>
        <dbReference type="ChEBI" id="CHEBI:30616"/>
    </ligand>
</feature>
<dbReference type="GO" id="GO:0005524">
    <property type="term" value="F:ATP binding"/>
    <property type="evidence" value="ECO:0007669"/>
    <property type="project" value="UniProtKB-UniRule"/>
</dbReference>
<dbReference type="PANTHER" id="PTHR10344:SF4">
    <property type="entry name" value="UMP-CMP KINASE 2, MITOCHONDRIAL"/>
    <property type="match status" value="1"/>
</dbReference>
<gene>
    <name evidence="11" type="primary">tmk</name>
    <name evidence="13" type="ORF">A2777_00745</name>
</gene>
<evidence type="ECO:0000256" key="8">
    <source>
        <dbReference type="ARBA" id="ARBA00022840"/>
    </source>
</evidence>
<dbReference type="AlphaFoldDB" id="A0A1F5Z0N9"/>
<comment type="function">
    <text evidence="10 11">Phosphorylation of dTMP to form dTDP in both de novo and salvage pathways of dTTP synthesis.</text>
</comment>
<dbReference type="GO" id="GO:0006235">
    <property type="term" value="P:dTTP biosynthetic process"/>
    <property type="evidence" value="ECO:0007669"/>
    <property type="project" value="UniProtKB-UniRule"/>
</dbReference>
<dbReference type="PANTHER" id="PTHR10344">
    <property type="entry name" value="THYMIDYLATE KINASE"/>
    <property type="match status" value="1"/>
</dbReference>
<evidence type="ECO:0000256" key="7">
    <source>
        <dbReference type="ARBA" id="ARBA00022777"/>
    </source>
</evidence>
<reference evidence="13 14" key="1">
    <citation type="journal article" date="2016" name="Nat. Commun.">
        <title>Thousands of microbial genomes shed light on interconnected biogeochemical processes in an aquifer system.</title>
        <authorList>
            <person name="Anantharaman K."/>
            <person name="Brown C.T."/>
            <person name="Hug L.A."/>
            <person name="Sharon I."/>
            <person name="Castelle C.J."/>
            <person name="Probst A.J."/>
            <person name="Thomas B.C."/>
            <person name="Singh A."/>
            <person name="Wilkins M.J."/>
            <person name="Karaoz U."/>
            <person name="Brodie E.L."/>
            <person name="Williams K.H."/>
            <person name="Hubbard S.S."/>
            <person name="Banfield J.F."/>
        </authorList>
    </citation>
    <scope>NUCLEOTIDE SEQUENCE [LARGE SCALE GENOMIC DNA]</scope>
</reference>
<dbReference type="NCBIfam" id="TIGR00041">
    <property type="entry name" value="DTMP_kinase"/>
    <property type="match status" value="1"/>
</dbReference>
<dbReference type="GO" id="GO:0004798">
    <property type="term" value="F:dTMP kinase activity"/>
    <property type="evidence" value="ECO:0007669"/>
    <property type="project" value="UniProtKB-UniRule"/>
</dbReference>
<evidence type="ECO:0000256" key="4">
    <source>
        <dbReference type="ARBA" id="ARBA00022679"/>
    </source>
</evidence>
<dbReference type="Gene3D" id="3.40.50.300">
    <property type="entry name" value="P-loop containing nucleotide triphosphate hydrolases"/>
    <property type="match status" value="1"/>
</dbReference>
<dbReference type="GO" id="GO:0005829">
    <property type="term" value="C:cytosol"/>
    <property type="evidence" value="ECO:0007669"/>
    <property type="project" value="TreeGrafter"/>
</dbReference>
<feature type="domain" description="Thymidylate kinase-like" evidence="12">
    <location>
        <begin position="10"/>
        <end position="199"/>
    </location>
</feature>
<evidence type="ECO:0000256" key="10">
    <source>
        <dbReference type="ARBA" id="ARBA00057735"/>
    </source>
</evidence>
<evidence type="ECO:0000313" key="14">
    <source>
        <dbReference type="Proteomes" id="UP000177354"/>
    </source>
</evidence>
<dbReference type="GO" id="GO:0006233">
    <property type="term" value="P:dTDP biosynthetic process"/>
    <property type="evidence" value="ECO:0007669"/>
    <property type="project" value="InterPro"/>
</dbReference>
<organism evidence="13 14">
    <name type="scientific">Candidatus Gottesmanbacteria bacterium RIFCSPHIGHO2_01_FULL_40_15</name>
    <dbReference type="NCBI Taxonomy" id="1798376"/>
    <lineage>
        <taxon>Bacteria</taxon>
        <taxon>Candidatus Gottesmaniibacteriota</taxon>
    </lineage>
</organism>
<evidence type="ECO:0000259" key="12">
    <source>
        <dbReference type="Pfam" id="PF02223"/>
    </source>
</evidence>
<dbReference type="CDD" id="cd01672">
    <property type="entry name" value="TMPK"/>
    <property type="match status" value="1"/>
</dbReference>
<keyword evidence="5 11" id="KW-0545">Nucleotide biosynthesis</keyword>
<evidence type="ECO:0000256" key="9">
    <source>
        <dbReference type="ARBA" id="ARBA00048743"/>
    </source>
</evidence>
<evidence type="ECO:0000256" key="1">
    <source>
        <dbReference type="ARBA" id="ARBA00009776"/>
    </source>
</evidence>
<evidence type="ECO:0000256" key="11">
    <source>
        <dbReference type="HAMAP-Rule" id="MF_00165"/>
    </source>
</evidence>
<dbReference type="EMBL" id="MFJF01000019">
    <property type="protein sequence ID" value="OGG06029.1"/>
    <property type="molecule type" value="Genomic_DNA"/>
</dbReference>
<name>A0A1F5Z0N9_9BACT</name>
<dbReference type="InterPro" id="IPR027417">
    <property type="entry name" value="P-loop_NTPase"/>
</dbReference>
<dbReference type="PROSITE" id="PS01331">
    <property type="entry name" value="THYMIDYLATE_KINASE"/>
    <property type="match status" value="1"/>
</dbReference>
<evidence type="ECO:0000256" key="2">
    <source>
        <dbReference type="ARBA" id="ARBA00012980"/>
    </source>
</evidence>
<comment type="catalytic activity">
    <reaction evidence="9 11">
        <text>dTMP + ATP = dTDP + ADP</text>
        <dbReference type="Rhea" id="RHEA:13517"/>
        <dbReference type="ChEBI" id="CHEBI:30616"/>
        <dbReference type="ChEBI" id="CHEBI:58369"/>
        <dbReference type="ChEBI" id="CHEBI:63528"/>
        <dbReference type="ChEBI" id="CHEBI:456216"/>
        <dbReference type="EC" id="2.7.4.9"/>
    </reaction>
</comment>
<protein>
    <recommendedName>
        <fullName evidence="3 11">Thymidylate kinase</fullName>
        <ecNumber evidence="2 11">2.7.4.9</ecNumber>
    </recommendedName>
    <alternativeName>
        <fullName evidence="11">dTMP kinase</fullName>
    </alternativeName>
</protein>
<keyword evidence="6 11" id="KW-0547">Nucleotide-binding</keyword>
<evidence type="ECO:0000256" key="6">
    <source>
        <dbReference type="ARBA" id="ARBA00022741"/>
    </source>
</evidence>
<dbReference type="EC" id="2.7.4.9" evidence="2 11"/>
<keyword evidence="8 11" id="KW-0067">ATP-binding</keyword>
<dbReference type="SUPFAM" id="SSF52540">
    <property type="entry name" value="P-loop containing nucleoside triphosphate hydrolases"/>
    <property type="match status" value="1"/>
</dbReference>
<evidence type="ECO:0000256" key="3">
    <source>
        <dbReference type="ARBA" id="ARBA00017144"/>
    </source>
</evidence>
<dbReference type="InterPro" id="IPR018094">
    <property type="entry name" value="Thymidylate_kinase"/>
</dbReference>